<keyword evidence="3" id="KW-0963">Cytoplasm</keyword>
<evidence type="ECO:0000256" key="9">
    <source>
        <dbReference type="SAM" id="MobiDB-lite"/>
    </source>
</evidence>
<dbReference type="InterPro" id="IPR049402">
    <property type="entry name" value="DZF_dom_C"/>
</dbReference>
<feature type="domain" description="DZF" evidence="11">
    <location>
        <begin position="501"/>
        <end position="851"/>
    </location>
</feature>
<keyword evidence="7" id="KW-0539">Nucleus</keyword>
<dbReference type="SMART" id="SM00358">
    <property type="entry name" value="DSRM"/>
    <property type="match status" value="3"/>
</dbReference>
<dbReference type="Pfam" id="PF07528">
    <property type="entry name" value="DZF_N"/>
    <property type="match status" value="1"/>
</dbReference>
<dbReference type="EMBL" id="FN653224">
    <property type="protein sequence ID" value="CBY20003.1"/>
    <property type="molecule type" value="Genomic_DNA"/>
</dbReference>
<dbReference type="InterPro" id="IPR049401">
    <property type="entry name" value="DZF_dom_N"/>
</dbReference>
<organism evidence="12">
    <name type="scientific">Oikopleura dioica</name>
    <name type="common">Tunicate</name>
    <dbReference type="NCBI Taxonomy" id="34765"/>
    <lineage>
        <taxon>Eukaryota</taxon>
        <taxon>Metazoa</taxon>
        <taxon>Chordata</taxon>
        <taxon>Tunicata</taxon>
        <taxon>Appendicularia</taxon>
        <taxon>Copelata</taxon>
        <taxon>Oikopleuridae</taxon>
        <taxon>Oikopleura</taxon>
    </lineage>
</organism>
<feature type="region of interest" description="Disordered" evidence="9">
    <location>
        <begin position="834"/>
        <end position="859"/>
    </location>
</feature>
<dbReference type="Proteomes" id="UP000001307">
    <property type="component" value="Unassembled WGS sequence"/>
</dbReference>
<feature type="compositionally biased region" description="Polar residues" evidence="9">
    <location>
        <begin position="850"/>
        <end position="859"/>
    </location>
</feature>
<dbReference type="InParanoid" id="E4XVV7"/>
<dbReference type="PROSITE" id="PS51703">
    <property type="entry name" value="DZF"/>
    <property type="match status" value="1"/>
</dbReference>
<dbReference type="CDD" id="cd19854">
    <property type="entry name" value="DSRM_DHX9_rpt1"/>
    <property type="match status" value="1"/>
</dbReference>
<dbReference type="SMART" id="SM00572">
    <property type="entry name" value="DZF"/>
    <property type="match status" value="1"/>
</dbReference>
<feature type="domain" description="DRBM" evidence="10">
    <location>
        <begin position="389"/>
        <end position="459"/>
    </location>
</feature>
<keyword evidence="5 8" id="KW-0694">RNA-binding</keyword>
<evidence type="ECO:0000259" key="10">
    <source>
        <dbReference type="PROSITE" id="PS50137"/>
    </source>
</evidence>
<dbReference type="InterPro" id="IPR014720">
    <property type="entry name" value="dsRBD_dom"/>
</dbReference>
<keyword evidence="6" id="KW-0238">DNA-binding</keyword>
<feature type="region of interest" description="Disordered" evidence="9">
    <location>
        <begin position="345"/>
        <end position="365"/>
    </location>
</feature>
<dbReference type="Gene3D" id="3.30.460.10">
    <property type="entry name" value="Beta Polymerase, domain 2"/>
    <property type="match status" value="1"/>
</dbReference>
<evidence type="ECO:0000256" key="2">
    <source>
        <dbReference type="ARBA" id="ARBA00004496"/>
    </source>
</evidence>
<dbReference type="PANTHER" id="PTHR45762:SF21">
    <property type="entry name" value="ZINC FINGER RNA-BINDING PROTEIN"/>
    <property type="match status" value="1"/>
</dbReference>
<keyword evidence="13" id="KW-1185">Reference proteome</keyword>
<dbReference type="Gene3D" id="3.30.160.20">
    <property type="match status" value="3"/>
</dbReference>
<dbReference type="GO" id="GO:0003727">
    <property type="term" value="F:single-stranded RNA binding"/>
    <property type="evidence" value="ECO:0007669"/>
    <property type="project" value="TreeGrafter"/>
</dbReference>
<reference evidence="12" key="1">
    <citation type="journal article" date="2010" name="Science">
        <title>Plasticity of animal genome architecture unmasked by rapid evolution of a pelagic tunicate.</title>
        <authorList>
            <person name="Denoeud F."/>
            <person name="Henriet S."/>
            <person name="Mungpakdee S."/>
            <person name="Aury J.M."/>
            <person name="Da Silva C."/>
            <person name="Brinkmann H."/>
            <person name="Mikhaleva J."/>
            <person name="Olsen L.C."/>
            <person name="Jubin C."/>
            <person name="Canestro C."/>
            <person name="Bouquet J.M."/>
            <person name="Danks G."/>
            <person name="Poulain J."/>
            <person name="Campsteijn C."/>
            <person name="Adamski M."/>
            <person name="Cross I."/>
            <person name="Yadetie F."/>
            <person name="Muffato M."/>
            <person name="Louis A."/>
            <person name="Butcher S."/>
            <person name="Tsagkogeorga G."/>
            <person name="Konrad A."/>
            <person name="Singh S."/>
            <person name="Jensen M.F."/>
            <person name="Cong E.H."/>
            <person name="Eikeseth-Otteraa H."/>
            <person name="Noel B."/>
            <person name="Anthouard V."/>
            <person name="Porcel B.M."/>
            <person name="Kachouri-Lafond R."/>
            <person name="Nishino A."/>
            <person name="Ugolini M."/>
            <person name="Chourrout P."/>
            <person name="Nishida H."/>
            <person name="Aasland R."/>
            <person name="Huzurbazar S."/>
            <person name="Westhof E."/>
            <person name="Delsuc F."/>
            <person name="Lehrach H."/>
            <person name="Reinhardt R."/>
            <person name="Weissenbach J."/>
            <person name="Roy S.W."/>
            <person name="Artiguenave F."/>
            <person name="Postlethwait J.H."/>
            <person name="Manak J.R."/>
            <person name="Thompson E.M."/>
            <person name="Jaillon O."/>
            <person name="Du Pasquier L."/>
            <person name="Boudinot P."/>
            <person name="Liberles D.A."/>
            <person name="Volff J.N."/>
            <person name="Philippe H."/>
            <person name="Lenhard B."/>
            <person name="Roest Crollius H."/>
            <person name="Wincker P."/>
            <person name="Chourrout D."/>
        </authorList>
    </citation>
    <scope>NUCLEOTIDE SEQUENCE [LARGE SCALE GENOMIC DNA]</scope>
</reference>
<evidence type="ECO:0000256" key="1">
    <source>
        <dbReference type="ARBA" id="ARBA00004123"/>
    </source>
</evidence>
<dbReference type="PROSITE" id="PS50137">
    <property type="entry name" value="DS_RBD"/>
    <property type="match status" value="2"/>
</dbReference>
<dbReference type="OrthoDB" id="8898434at2759"/>
<evidence type="ECO:0000259" key="11">
    <source>
        <dbReference type="PROSITE" id="PS51703"/>
    </source>
</evidence>
<evidence type="ECO:0000256" key="4">
    <source>
        <dbReference type="ARBA" id="ARBA00022737"/>
    </source>
</evidence>
<evidence type="ECO:0000256" key="6">
    <source>
        <dbReference type="ARBA" id="ARBA00023125"/>
    </source>
</evidence>
<dbReference type="AlphaFoldDB" id="E4XVV7"/>
<dbReference type="GO" id="GO:0003725">
    <property type="term" value="F:double-stranded RNA binding"/>
    <property type="evidence" value="ECO:0007669"/>
    <property type="project" value="InterPro"/>
</dbReference>
<dbReference type="InterPro" id="IPR006561">
    <property type="entry name" value="DZF_dom"/>
</dbReference>
<comment type="subcellular location">
    <subcellularLocation>
        <location evidence="2">Cytoplasm</location>
    </subcellularLocation>
    <subcellularLocation>
        <location evidence="1">Nucleus</location>
    </subcellularLocation>
</comment>
<accession>E4XVV7</accession>
<dbReference type="Pfam" id="PF20965">
    <property type="entry name" value="DZF_C"/>
    <property type="match status" value="1"/>
</dbReference>
<dbReference type="GO" id="GO:0003677">
    <property type="term" value="F:DNA binding"/>
    <property type="evidence" value="ECO:0007669"/>
    <property type="project" value="UniProtKB-KW"/>
</dbReference>
<dbReference type="GO" id="GO:0005737">
    <property type="term" value="C:cytoplasm"/>
    <property type="evidence" value="ECO:0007669"/>
    <property type="project" value="UniProtKB-SubCell"/>
</dbReference>
<dbReference type="PANTHER" id="PTHR45762">
    <property type="entry name" value="ZINC FINGER RNA-BINDING PROTEIN"/>
    <property type="match status" value="1"/>
</dbReference>
<protein>
    <submittedName>
        <fullName evidence="12">Uncharacterized protein</fullName>
    </submittedName>
</protein>
<evidence type="ECO:0000313" key="12">
    <source>
        <dbReference type="EMBL" id="CBY20003.1"/>
    </source>
</evidence>
<evidence type="ECO:0000256" key="7">
    <source>
        <dbReference type="ARBA" id="ARBA00023242"/>
    </source>
</evidence>
<dbReference type="InterPro" id="IPR043519">
    <property type="entry name" value="NT_sf"/>
</dbReference>
<dbReference type="InterPro" id="IPR044445">
    <property type="entry name" value="DHX9_DSRM_1"/>
</dbReference>
<gene>
    <name evidence="12" type="ORF">GSOID_T00006760001</name>
</gene>
<sequence length="859" mass="96046">MSFYMGGGGEYQQQGTAPSGFAYGTFPQPPNQPVQVMDASGGYSSGSANGMYDAQWQLGRYAAQMPMGVVPGAAAVPNYPSMGTPLVQNPNVGYRMSRPPGVFTHQPRGGHPGAHQRNHHFGGNQQQSLYNRNTPIGPKPIKATEIKSYLYAWCTQKKIKPEYTYTPIGRSPKVRYVCNLVIQGMGYEAQQEARSKREAQTLAAWDFVDAMVAKGLIKKAELPTRNLQMESVKSNVEGKDAVANEAQKEEPDINGGWNIDNARQRLNRFCMSERISCDFENSVETVHDGQKMTHSLLKLDIKRLDQTPIIIRAKASNKKQANAQCAVIAVRRLFSLNVIEKHGDVPKRGREDQMEVEAGPAGLNSKHGIKRKLEEPLNFDENGNWTLETARAKLQDYFASIDKDLNFNEKEVGTNQDRQYQYSVSLEISGRSFAAEAIATNKKSAQKKCALDMVIQLYKASLIDGNTGKRIKPRQGPTAAKKVKTSTACVHGGPKIMPIARILIPNWGSGRTTPYDDKHLKVKLDMLEQTQEEKIAAGDSLIDVESMLRTTCENMGAGRSDEERQIQEVFRSGCFPKGTMIKGDRRLTLTIMTTQKPSIKTMTEVYCCLKEHALMEKFSSITHDYEKAKISLERIFPNFTMSVDLCFSSEKVLETSTDPDPVDNLPVRVCFKYLSELRHSQFFQQCAHPMVNAVPVARVIKSLFQDDPSWDQFSTWTCDLLLQKTMESARHPLTAGDCLRRFFSALSVGLVLQHGHGIADVTNDNANYVAELRKQEREDITGKAQLALRLIAFGVSVTNKCTFKWSISVYQNLIMEIMEYIHKLLDIPKVANRQKGESKPLESRTKTEETLPTSEPASK</sequence>
<feature type="compositionally biased region" description="Basic and acidic residues" evidence="9">
    <location>
        <begin position="834"/>
        <end position="849"/>
    </location>
</feature>
<keyword evidence="4" id="KW-0677">Repeat</keyword>
<name>E4XVV7_OIKDI</name>
<dbReference type="Gene3D" id="1.10.1410.40">
    <property type="match status" value="1"/>
</dbReference>
<evidence type="ECO:0000256" key="8">
    <source>
        <dbReference type="PROSITE-ProRule" id="PRU00266"/>
    </source>
</evidence>
<dbReference type="SUPFAM" id="SSF54768">
    <property type="entry name" value="dsRNA-binding domain-like"/>
    <property type="match status" value="3"/>
</dbReference>
<feature type="region of interest" description="Disordered" evidence="9">
    <location>
        <begin position="107"/>
        <end position="131"/>
    </location>
</feature>
<dbReference type="Pfam" id="PF00035">
    <property type="entry name" value="dsrm"/>
    <property type="match status" value="2"/>
</dbReference>
<evidence type="ECO:0000256" key="5">
    <source>
        <dbReference type="ARBA" id="ARBA00022884"/>
    </source>
</evidence>
<feature type="domain" description="DRBM" evidence="10">
    <location>
        <begin position="145"/>
        <end position="213"/>
    </location>
</feature>
<proteinExistence type="predicted"/>
<evidence type="ECO:0000256" key="3">
    <source>
        <dbReference type="ARBA" id="ARBA00022490"/>
    </source>
</evidence>
<evidence type="ECO:0000313" key="13">
    <source>
        <dbReference type="Proteomes" id="UP000001307"/>
    </source>
</evidence>
<dbReference type="GO" id="GO:0071011">
    <property type="term" value="C:precatalytic spliceosome"/>
    <property type="evidence" value="ECO:0007669"/>
    <property type="project" value="TreeGrafter"/>
</dbReference>